<reference evidence="2 3" key="1">
    <citation type="submission" date="2019-05" db="EMBL/GenBank/DDBJ databases">
        <title>Another draft genome of Portunus trituberculatus and its Hox gene families provides insights of decapod evolution.</title>
        <authorList>
            <person name="Jeong J.-H."/>
            <person name="Song I."/>
            <person name="Kim S."/>
            <person name="Choi T."/>
            <person name="Kim D."/>
            <person name="Ryu S."/>
            <person name="Kim W."/>
        </authorList>
    </citation>
    <scope>NUCLEOTIDE SEQUENCE [LARGE SCALE GENOMIC DNA]</scope>
    <source>
        <tissue evidence="2">Muscle</tissue>
    </source>
</reference>
<accession>A0A5B7EM98</accession>
<dbReference type="EMBL" id="VSRR010003242">
    <property type="protein sequence ID" value="MPC35302.1"/>
    <property type="molecule type" value="Genomic_DNA"/>
</dbReference>
<keyword evidence="1" id="KW-1133">Transmembrane helix</keyword>
<dbReference type="AlphaFoldDB" id="A0A5B7EM98"/>
<feature type="transmembrane region" description="Helical" evidence="1">
    <location>
        <begin position="114"/>
        <end position="135"/>
    </location>
</feature>
<sequence>MQATLLCLTERVGHSPAQGEEVEVEDCSRSSLSGSVTSYPPTHQLTRPLTKSMQRATSFLSLDFGFSTHDGCKERVALDKRHKRCKDATRLLVVVAVAAAVVVVVVMAKELPSSILVFFSSYSAAFSMPSYLSIFGSCRQADRTQN</sequence>
<feature type="transmembrane region" description="Helical" evidence="1">
    <location>
        <begin position="88"/>
        <end position="108"/>
    </location>
</feature>
<evidence type="ECO:0000313" key="3">
    <source>
        <dbReference type="Proteomes" id="UP000324222"/>
    </source>
</evidence>
<keyword evidence="1" id="KW-0812">Transmembrane</keyword>
<keyword evidence="1" id="KW-0472">Membrane</keyword>
<dbReference type="Proteomes" id="UP000324222">
    <property type="component" value="Unassembled WGS sequence"/>
</dbReference>
<evidence type="ECO:0000313" key="2">
    <source>
        <dbReference type="EMBL" id="MPC35302.1"/>
    </source>
</evidence>
<proteinExistence type="predicted"/>
<keyword evidence="3" id="KW-1185">Reference proteome</keyword>
<organism evidence="2 3">
    <name type="scientific">Portunus trituberculatus</name>
    <name type="common">Swimming crab</name>
    <name type="synonym">Neptunus trituberculatus</name>
    <dbReference type="NCBI Taxonomy" id="210409"/>
    <lineage>
        <taxon>Eukaryota</taxon>
        <taxon>Metazoa</taxon>
        <taxon>Ecdysozoa</taxon>
        <taxon>Arthropoda</taxon>
        <taxon>Crustacea</taxon>
        <taxon>Multicrustacea</taxon>
        <taxon>Malacostraca</taxon>
        <taxon>Eumalacostraca</taxon>
        <taxon>Eucarida</taxon>
        <taxon>Decapoda</taxon>
        <taxon>Pleocyemata</taxon>
        <taxon>Brachyura</taxon>
        <taxon>Eubrachyura</taxon>
        <taxon>Portunoidea</taxon>
        <taxon>Portunidae</taxon>
        <taxon>Portuninae</taxon>
        <taxon>Portunus</taxon>
    </lineage>
</organism>
<gene>
    <name evidence="2" type="ORF">E2C01_028724</name>
</gene>
<comment type="caution">
    <text evidence="2">The sequence shown here is derived from an EMBL/GenBank/DDBJ whole genome shotgun (WGS) entry which is preliminary data.</text>
</comment>
<evidence type="ECO:0008006" key="4">
    <source>
        <dbReference type="Google" id="ProtNLM"/>
    </source>
</evidence>
<protein>
    <recommendedName>
        <fullName evidence="4">Transmembrane protein</fullName>
    </recommendedName>
</protein>
<name>A0A5B7EM98_PORTR</name>
<evidence type="ECO:0000256" key="1">
    <source>
        <dbReference type="SAM" id="Phobius"/>
    </source>
</evidence>